<sequence length="85" mass="9688">MMSWLGTIDINIFFFSFIQSQIGTESVKSPSQKYSPVNYYICVTVQLVNVWFRGFLYSRLCDVCTATSFMSWGDLKHQNGNVGIA</sequence>
<accession>A0A6B0TYN6</accession>
<organism evidence="1">
    <name type="scientific">Ixodes ricinus</name>
    <name type="common">Common tick</name>
    <name type="synonym">Acarus ricinus</name>
    <dbReference type="NCBI Taxonomy" id="34613"/>
    <lineage>
        <taxon>Eukaryota</taxon>
        <taxon>Metazoa</taxon>
        <taxon>Ecdysozoa</taxon>
        <taxon>Arthropoda</taxon>
        <taxon>Chelicerata</taxon>
        <taxon>Arachnida</taxon>
        <taxon>Acari</taxon>
        <taxon>Parasitiformes</taxon>
        <taxon>Ixodida</taxon>
        <taxon>Ixodoidea</taxon>
        <taxon>Ixodidae</taxon>
        <taxon>Ixodinae</taxon>
        <taxon>Ixodes</taxon>
    </lineage>
</organism>
<dbReference type="AlphaFoldDB" id="A0A6B0TYN6"/>
<evidence type="ECO:0000313" key="1">
    <source>
        <dbReference type="EMBL" id="MXU85242.1"/>
    </source>
</evidence>
<protein>
    <submittedName>
        <fullName evidence="1">Putative secreted protein</fullName>
    </submittedName>
</protein>
<proteinExistence type="predicted"/>
<reference evidence="1" key="1">
    <citation type="submission" date="2019-12" db="EMBL/GenBank/DDBJ databases">
        <title>An insight into the sialome of adult female Ixodes ricinus ticks feeding for 6 days.</title>
        <authorList>
            <person name="Perner J."/>
            <person name="Ribeiro J.M.C."/>
        </authorList>
    </citation>
    <scope>NUCLEOTIDE SEQUENCE</scope>
    <source>
        <strain evidence="1">Semi-engorged</strain>
        <tissue evidence="1">Salivary glands</tissue>
    </source>
</reference>
<dbReference type="EMBL" id="GIFC01003159">
    <property type="protein sequence ID" value="MXU85242.1"/>
    <property type="molecule type" value="Transcribed_RNA"/>
</dbReference>
<name>A0A6B0TYN6_IXORI</name>